<sequence>MKSRLRKKYCGCRCAHDKSFDDMVTDDPYPMYINWFCCARQPNYDNRPIYDIEDELNKSIFDICENCPSFTLSRKAMRDCRAAKKLEKKYYKKYNPTSYFPFNKMEPGEELPF</sequence>
<evidence type="ECO:0000313" key="1">
    <source>
        <dbReference type="EMBL" id="WQJ51407.1"/>
    </source>
</evidence>
<organism evidence="1 2">
    <name type="scientific">phage Lak_Megaphage_RVC_AP3_GC26</name>
    <dbReference type="NCBI Taxonomy" id="3109225"/>
    <lineage>
        <taxon>Viruses</taxon>
        <taxon>Duplodnaviria</taxon>
        <taxon>Heunggongvirae</taxon>
        <taxon>Uroviricota</taxon>
        <taxon>Caudoviricetes</taxon>
        <taxon>Caudoviricetes code 15 clade</taxon>
    </lineage>
</organism>
<proteinExistence type="predicted"/>
<dbReference type="Proteomes" id="UP001348805">
    <property type="component" value="Segment"/>
</dbReference>
<name>A0ABZ0Z012_9CAUD</name>
<evidence type="ECO:0000313" key="2">
    <source>
        <dbReference type="Proteomes" id="UP001348805"/>
    </source>
</evidence>
<accession>A0ABZ0Z012</accession>
<keyword evidence="2" id="KW-1185">Reference proteome</keyword>
<dbReference type="EMBL" id="OR769219">
    <property type="protein sequence ID" value="WQJ51407.1"/>
    <property type="molecule type" value="Genomic_DNA"/>
</dbReference>
<reference evidence="1 2" key="1">
    <citation type="submission" date="2023-11" db="EMBL/GenBank/DDBJ databases">
        <authorList>
            <person name="Cook R."/>
            <person name="Crisci M."/>
            <person name="Pye H."/>
            <person name="Adriaenssens E."/>
            <person name="Santini J."/>
        </authorList>
    </citation>
    <scope>NUCLEOTIDE SEQUENCE [LARGE SCALE GENOMIC DNA]</scope>
    <source>
        <strain evidence="1">Lak_Megaphage_RVC_AP3_GC26</strain>
    </source>
</reference>
<protein>
    <submittedName>
        <fullName evidence="1">Uncharacterized protein</fullName>
    </submittedName>
</protein>